<dbReference type="SUPFAM" id="SSF48576">
    <property type="entry name" value="Terpenoid synthases"/>
    <property type="match status" value="1"/>
</dbReference>
<dbReference type="PANTHER" id="PTHR31480">
    <property type="entry name" value="BIFUNCTIONAL LYCOPENE CYCLASE/PHYTOENE SYNTHASE"/>
    <property type="match status" value="1"/>
</dbReference>
<dbReference type="OrthoDB" id="9807580at2"/>
<accession>A0A318T3L5</accession>
<comment type="caution">
    <text evidence="1">The sequence shown here is derived from an EMBL/GenBank/DDBJ whole genome shotgun (WGS) entry which is preliminary data.</text>
</comment>
<evidence type="ECO:0000313" key="2">
    <source>
        <dbReference type="Proteomes" id="UP000248311"/>
    </source>
</evidence>
<dbReference type="SFLD" id="SFLDG01018">
    <property type="entry name" value="Squalene/Phytoene_Synthase_Lik"/>
    <property type="match status" value="1"/>
</dbReference>
<dbReference type="Pfam" id="PF00494">
    <property type="entry name" value="SQS_PSY"/>
    <property type="match status" value="1"/>
</dbReference>
<reference evidence="1 2" key="1">
    <citation type="submission" date="2018-06" db="EMBL/GenBank/DDBJ databases">
        <title>Genomic Encyclopedia of Type Strains, Phase III (KMG-III): the genomes of soil and plant-associated and newly described type strains.</title>
        <authorList>
            <person name="Whitman W."/>
        </authorList>
    </citation>
    <scope>NUCLEOTIDE SEQUENCE [LARGE SCALE GENOMIC DNA]</scope>
    <source>
        <strain evidence="1 2">CECT 9025</strain>
    </source>
</reference>
<dbReference type="EMBL" id="QJTE01000009">
    <property type="protein sequence ID" value="PYE80891.1"/>
    <property type="molecule type" value="Genomic_DNA"/>
</dbReference>
<organism evidence="1 2">
    <name type="scientific">Pseudoroseicyclus aestuarii</name>
    <dbReference type="NCBI Taxonomy" id="1795041"/>
    <lineage>
        <taxon>Bacteria</taxon>
        <taxon>Pseudomonadati</taxon>
        <taxon>Pseudomonadota</taxon>
        <taxon>Alphaproteobacteria</taxon>
        <taxon>Rhodobacterales</taxon>
        <taxon>Paracoccaceae</taxon>
        <taxon>Pseudoroseicyclus</taxon>
    </lineage>
</organism>
<evidence type="ECO:0000313" key="1">
    <source>
        <dbReference type="EMBL" id="PYE80891.1"/>
    </source>
</evidence>
<dbReference type="RefSeq" id="WP_110815623.1">
    <property type="nucleotide sequence ID" value="NZ_QJTE01000009.1"/>
</dbReference>
<sequence>MSRGENFPVASLLIRRDLRPLMQAFYAVARGADDAADNPAASPEQRLAALDRVEAGLDGTPGGAPEALSLRRLTREAGREALLAHPRALLVAFRADATGAACADWDALMGYCRHSAVPVGRFILDLHDEGAESHDAADALCSALQVLNHLQDLRQDYTRLGRVYLPLDWIAAAGETPEALRGAALTPGLRQAVDRALQQTAVLLARAEALPGLLRARRLRGEVRSILHLARHLHAQLARHDPLAGRVAPSSTAMARSAVLGAASALAPRRAASGRLRAEAGR</sequence>
<dbReference type="InterPro" id="IPR002060">
    <property type="entry name" value="Squ/phyt_synthse"/>
</dbReference>
<proteinExistence type="predicted"/>
<protein>
    <submittedName>
        <fullName evidence="1">Squalene synthase HpnC</fullName>
    </submittedName>
</protein>
<dbReference type="GO" id="GO:0016765">
    <property type="term" value="F:transferase activity, transferring alkyl or aryl (other than methyl) groups"/>
    <property type="evidence" value="ECO:0007669"/>
    <property type="project" value="UniProtKB-ARBA"/>
</dbReference>
<dbReference type="Gene3D" id="1.10.600.10">
    <property type="entry name" value="Farnesyl Diphosphate Synthase"/>
    <property type="match status" value="1"/>
</dbReference>
<name>A0A318T3L5_9RHOB</name>
<dbReference type="AlphaFoldDB" id="A0A318T3L5"/>
<dbReference type="Proteomes" id="UP000248311">
    <property type="component" value="Unassembled WGS sequence"/>
</dbReference>
<dbReference type="SFLD" id="SFLDS00005">
    <property type="entry name" value="Isoprenoid_Synthase_Type_I"/>
    <property type="match status" value="1"/>
</dbReference>
<gene>
    <name evidence="1" type="ORF">DFP88_10922</name>
</gene>
<keyword evidence="2" id="KW-1185">Reference proteome</keyword>
<dbReference type="InterPro" id="IPR008949">
    <property type="entry name" value="Isoprenoid_synthase_dom_sf"/>
</dbReference>